<evidence type="ECO:0000256" key="8">
    <source>
        <dbReference type="ARBA" id="ARBA00022801"/>
    </source>
</evidence>
<comment type="domain">
    <text evidence="9">The N-terminal domain has the RNA-binding Sm fold. It harbors the endoribonuclease activity.</text>
</comment>
<evidence type="ECO:0000256" key="5">
    <source>
        <dbReference type="ARBA" id="ARBA00022722"/>
    </source>
</evidence>
<dbReference type="OrthoDB" id="31300at2157"/>
<dbReference type="GeneID" id="63182967"/>
<dbReference type="InterPro" id="IPR005140">
    <property type="entry name" value="eRF1_Pelota-like_N"/>
</dbReference>
<dbReference type="Pfam" id="PF03464">
    <property type="entry name" value="eRF1_2"/>
    <property type="match status" value="1"/>
</dbReference>
<dbReference type="InterPro" id="IPR005141">
    <property type="entry name" value="eRF1_2"/>
</dbReference>
<dbReference type="InterPro" id="IPR029064">
    <property type="entry name" value="Ribosomal_eL30-like_sf"/>
</dbReference>
<evidence type="ECO:0000256" key="7">
    <source>
        <dbReference type="ARBA" id="ARBA00022759"/>
    </source>
</evidence>
<dbReference type="Pfam" id="PF03465">
    <property type="entry name" value="eRF1_3"/>
    <property type="match status" value="1"/>
</dbReference>
<evidence type="ECO:0000313" key="11">
    <source>
        <dbReference type="EMBL" id="PCR89484.1"/>
    </source>
</evidence>
<evidence type="ECO:0000256" key="9">
    <source>
        <dbReference type="HAMAP-Rule" id="MF_01853"/>
    </source>
</evidence>
<sequence>MQIKDREQVEGGRERVTVVPESVDDLWHLQYVLEPGDRVAGDTTRRIQRNDDQMRDTGGEREHMWVAIAVETIEFHKFANRLRVGGEIVACSREDQLDFHHTLNVEARDEISIEKRFKPDQVARLEEAEEATENPDVAIATVEEGQAHVHTVAQYGTEERATITGTTGKGEYARGRSELFEELATVLTRLEVDAIILAGPGFTKQDAYKYLEDNEPEVADLITMVDTAAVGDRGVHEVLKRGAVADVQEETRIESEAEYIDELTRRIADGAKAAYGPEQVKKAAEFGAIERLLVLDDRLQRERGPDGEWAISVDEIVRTTEQKGGDVTVFSSEFPPGQQLSNLGGIAALLRYRLE</sequence>
<evidence type="ECO:0000256" key="1">
    <source>
        <dbReference type="ARBA" id="ARBA00001968"/>
    </source>
</evidence>
<dbReference type="Gene3D" id="2.30.30.870">
    <property type="entry name" value="Pelota, domain A"/>
    <property type="match status" value="1"/>
</dbReference>
<dbReference type="SUPFAM" id="SSF53137">
    <property type="entry name" value="Translational machinery components"/>
    <property type="match status" value="1"/>
</dbReference>
<comment type="function">
    <text evidence="9">May function in recognizing stalled ribosomes, interact with stem-loop structures in stalled mRNA molecules, and effect endonucleolytic cleavage of the mRNA. May play a role in the release non-functional ribosomes and degradation of damaged mRNAs. Has endoribonuclease activity.</text>
</comment>
<comment type="subunit">
    <text evidence="9">Monomer.</text>
</comment>
<dbReference type="GO" id="GO:0046872">
    <property type="term" value="F:metal ion binding"/>
    <property type="evidence" value="ECO:0007669"/>
    <property type="project" value="UniProtKB-UniRule"/>
</dbReference>
<dbReference type="Gene3D" id="3.30.420.60">
    <property type="entry name" value="eRF1 domain 2"/>
    <property type="match status" value="1"/>
</dbReference>
<dbReference type="InterPro" id="IPR042226">
    <property type="entry name" value="eFR1_2_sf"/>
</dbReference>
<dbReference type="InterPro" id="IPR038069">
    <property type="entry name" value="Pelota/DOM34_N"/>
</dbReference>
<dbReference type="GO" id="GO:0070481">
    <property type="term" value="P:nuclear-transcribed mRNA catabolic process, non-stop decay"/>
    <property type="evidence" value="ECO:0007669"/>
    <property type="project" value="InterPro"/>
</dbReference>
<dbReference type="GO" id="GO:0032790">
    <property type="term" value="P:ribosome disassembly"/>
    <property type="evidence" value="ECO:0007669"/>
    <property type="project" value="TreeGrafter"/>
</dbReference>
<protein>
    <recommendedName>
        <fullName evidence="9">Protein pelota homolog</fullName>
        <ecNumber evidence="9">3.1.-.-</ecNumber>
    </recommendedName>
</protein>
<dbReference type="SUPFAM" id="SSF159065">
    <property type="entry name" value="Dom34/Pelota N-terminal domain-like"/>
    <property type="match status" value="1"/>
</dbReference>
<keyword evidence="5 9" id="KW-0540">Nuclease</keyword>
<dbReference type="RefSeq" id="WP_097378431.1">
    <property type="nucleotide sequence ID" value="NZ_NXNI01000001.1"/>
</dbReference>
<dbReference type="EC" id="3.1.-.-" evidence="9"/>
<proteinExistence type="inferred from homology"/>
<evidence type="ECO:0000256" key="2">
    <source>
        <dbReference type="ARBA" id="ARBA00004496"/>
    </source>
</evidence>
<evidence type="ECO:0000259" key="10">
    <source>
        <dbReference type="SMART" id="SM01194"/>
    </source>
</evidence>
<dbReference type="EMBL" id="NXNI01000001">
    <property type="protein sequence ID" value="PCR89484.1"/>
    <property type="molecule type" value="Genomic_DNA"/>
</dbReference>
<dbReference type="GO" id="GO:0071025">
    <property type="term" value="P:RNA surveillance"/>
    <property type="evidence" value="ECO:0007669"/>
    <property type="project" value="InterPro"/>
</dbReference>
<evidence type="ECO:0000256" key="3">
    <source>
        <dbReference type="ARBA" id="ARBA00009504"/>
    </source>
</evidence>
<dbReference type="FunFam" id="2.30.30.870:FF:000002">
    <property type="entry name" value="Protein pelota homolog"/>
    <property type="match status" value="1"/>
</dbReference>
<comment type="caution">
    <text evidence="11">The sequence shown here is derived from an EMBL/GenBank/DDBJ whole genome shotgun (WGS) entry which is preliminary data.</text>
</comment>
<dbReference type="InterPro" id="IPR004405">
    <property type="entry name" value="TF_pelota"/>
</dbReference>
<keyword evidence="7 9" id="KW-0255">Endonuclease</keyword>
<keyword evidence="4 9" id="KW-0963">Cytoplasm</keyword>
<name>A0A2A5QRQ5_9EURY</name>
<dbReference type="GO" id="GO:0070966">
    <property type="term" value="P:nuclear-transcribed mRNA catabolic process, no-go decay"/>
    <property type="evidence" value="ECO:0007669"/>
    <property type="project" value="InterPro"/>
</dbReference>
<comment type="subcellular location">
    <subcellularLocation>
        <location evidence="2 9">Cytoplasm</location>
    </subcellularLocation>
</comment>
<evidence type="ECO:0000256" key="6">
    <source>
        <dbReference type="ARBA" id="ARBA00022723"/>
    </source>
</evidence>
<dbReference type="GO" id="GO:0016787">
    <property type="term" value="F:hydrolase activity"/>
    <property type="evidence" value="ECO:0007669"/>
    <property type="project" value="UniProtKB-KW"/>
</dbReference>
<keyword evidence="6 9" id="KW-0479">Metal-binding</keyword>
<dbReference type="Pfam" id="PF26356">
    <property type="entry name" value="Pelota_N"/>
    <property type="match status" value="1"/>
</dbReference>
<dbReference type="AlphaFoldDB" id="A0A2A5QRQ5"/>
<comment type="similarity">
    <text evidence="3 9">Belongs to the eukaryotic release factor 1 family. Pelota subfamily.</text>
</comment>
<dbReference type="NCBIfam" id="TIGR00111">
    <property type="entry name" value="pelota"/>
    <property type="match status" value="1"/>
</dbReference>
<dbReference type="InterPro" id="IPR005142">
    <property type="entry name" value="eRF1_3"/>
</dbReference>
<reference evidence="11 12" key="1">
    <citation type="submission" date="2017-09" db="EMBL/GenBank/DDBJ databases">
        <title>Genome sequences of Natrinema ejinorence JCM 13890T.</title>
        <authorList>
            <person name="Roh S.W."/>
            <person name="Kim Y.B."/>
            <person name="Kim J.Y."/>
        </authorList>
    </citation>
    <scope>NUCLEOTIDE SEQUENCE [LARGE SCALE GENOMIC DNA]</scope>
    <source>
        <strain evidence="11 12">JCM 13890</strain>
    </source>
</reference>
<keyword evidence="12" id="KW-1185">Reference proteome</keyword>
<dbReference type="HAMAP" id="MF_01853">
    <property type="entry name" value="PelO"/>
    <property type="match status" value="1"/>
</dbReference>
<dbReference type="GO" id="GO:0004519">
    <property type="term" value="F:endonuclease activity"/>
    <property type="evidence" value="ECO:0007669"/>
    <property type="project" value="UniProtKB-UniRule"/>
</dbReference>
<dbReference type="GO" id="GO:0070651">
    <property type="term" value="P:nonfunctional rRNA decay"/>
    <property type="evidence" value="ECO:0007669"/>
    <property type="project" value="TreeGrafter"/>
</dbReference>
<accession>A0A2A5QRQ5</accession>
<dbReference type="InterPro" id="IPR058547">
    <property type="entry name" value="Pelota_N"/>
</dbReference>
<feature type="domain" description="eRF1/Pelota-like N-terminal" evidence="10">
    <location>
        <begin position="1"/>
        <end position="130"/>
    </location>
</feature>
<keyword evidence="8 9" id="KW-0378">Hydrolase</keyword>
<dbReference type="Gene3D" id="3.30.1330.30">
    <property type="match status" value="1"/>
</dbReference>
<dbReference type="PANTHER" id="PTHR10853">
    <property type="entry name" value="PELOTA"/>
    <property type="match status" value="1"/>
</dbReference>
<gene>
    <name evidence="9" type="primary">pelA</name>
    <name evidence="11" type="ORF">CP557_02390</name>
</gene>
<evidence type="ECO:0000313" key="12">
    <source>
        <dbReference type="Proteomes" id="UP000219689"/>
    </source>
</evidence>
<dbReference type="SMART" id="SM01194">
    <property type="entry name" value="eRF1_1"/>
    <property type="match status" value="1"/>
</dbReference>
<comment type="cofactor">
    <cofactor evidence="1 9">
        <name>a divalent metal cation</name>
        <dbReference type="ChEBI" id="CHEBI:60240"/>
    </cofactor>
</comment>
<dbReference type="PANTHER" id="PTHR10853:SF0">
    <property type="entry name" value="PROTEIN PELOTA HOMOLOG"/>
    <property type="match status" value="1"/>
</dbReference>
<dbReference type="Proteomes" id="UP000219689">
    <property type="component" value="Unassembled WGS sequence"/>
</dbReference>
<dbReference type="GO" id="GO:0005737">
    <property type="term" value="C:cytoplasm"/>
    <property type="evidence" value="ECO:0007669"/>
    <property type="project" value="UniProtKB-SubCell"/>
</dbReference>
<dbReference type="InterPro" id="IPR023521">
    <property type="entry name" value="Pelota_arc"/>
</dbReference>
<dbReference type="SUPFAM" id="SSF55315">
    <property type="entry name" value="L30e-like"/>
    <property type="match status" value="1"/>
</dbReference>
<evidence type="ECO:0000256" key="4">
    <source>
        <dbReference type="ARBA" id="ARBA00022490"/>
    </source>
</evidence>
<organism evidence="11 12">
    <name type="scientific">Natrinema ejinorense</name>
    <dbReference type="NCBI Taxonomy" id="373386"/>
    <lineage>
        <taxon>Archaea</taxon>
        <taxon>Methanobacteriati</taxon>
        <taxon>Methanobacteriota</taxon>
        <taxon>Stenosarchaea group</taxon>
        <taxon>Halobacteria</taxon>
        <taxon>Halobacteriales</taxon>
        <taxon>Natrialbaceae</taxon>
        <taxon>Natrinema</taxon>
    </lineage>
</organism>